<dbReference type="CDD" id="cd02440">
    <property type="entry name" value="AdoMet_MTases"/>
    <property type="match status" value="1"/>
</dbReference>
<sequence>MKKIEKGTQFVTRNLALFRCNVDHLPYDYIEGTSLVCAAGHRLDINKKGSLVFLNHAVNTEYDDAMLVSRRKVLTAGLFDGIVAGMQRALPTEKLRILDVGTGEGTPFAKLLAARATQDIGVGFDISKAGVNLATQLDTSAFFAVADLAQLPFNDAVFDAVVEFFSPSAYEEFNRVLAPNGTIVKIVPASGYLHELRELLYPVESPNHTYDNSRVVELFKQHYPAATVEQVTYEWIIPSDLWVDLLHMTPLHWGARPEAQTAAETQPLPKVTVDVMVLKSK</sequence>
<dbReference type="PANTHER" id="PTHR42912">
    <property type="entry name" value="METHYLTRANSFERASE"/>
    <property type="match status" value="1"/>
</dbReference>
<keyword evidence="1" id="KW-0808">Transferase</keyword>
<dbReference type="InterPro" id="IPR041698">
    <property type="entry name" value="Methyltransf_25"/>
</dbReference>
<dbReference type="KEGG" id="wso:WSWS_01404"/>
<dbReference type="GeneID" id="94546589"/>
<dbReference type="RefSeq" id="WP_070230585.1">
    <property type="nucleotide sequence ID" value="NZ_BJYO01000005.1"/>
</dbReference>
<comment type="caution">
    <text evidence="1">The sequence shown here is derived from an EMBL/GenBank/DDBJ whole genome shotgun (WGS) entry which is preliminary data.</text>
</comment>
<keyword evidence="2" id="KW-1185">Reference proteome</keyword>
<gene>
    <name evidence="1" type="ORF">DFP99_1204</name>
</gene>
<dbReference type="InterPro" id="IPR029063">
    <property type="entry name" value="SAM-dependent_MTases_sf"/>
</dbReference>
<accession>A0A288QCF2</accession>
<protein>
    <submittedName>
        <fullName evidence="1">23S rRNA m(1)G-748 methyltransferase</fullName>
    </submittedName>
</protein>
<organism evidence="1 2">
    <name type="scientific">Weissella soli</name>
    <dbReference type="NCBI Taxonomy" id="155866"/>
    <lineage>
        <taxon>Bacteria</taxon>
        <taxon>Bacillati</taxon>
        <taxon>Bacillota</taxon>
        <taxon>Bacilli</taxon>
        <taxon>Lactobacillales</taxon>
        <taxon>Lactobacillaceae</taxon>
        <taxon>Weissella</taxon>
    </lineage>
</organism>
<name>A0A288QCF2_9LACO</name>
<dbReference type="InterPro" id="IPR050508">
    <property type="entry name" value="Methyltransf_Superfamily"/>
</dbReference>
<dbReference type="InterPro" id="IPR016718">
    <property type="entry name" value="rRNA_m1G-MeTrfase_A_prd"/>
</dbReference>
<evidence type="ECO:0000313" key="2">
    <source>
        <dbReference type="Proteomes" id="UP000254912"/>
    </source>
</evidence>
<keyword evidence="1" id="KW-0489">Methyltransferase</keyword>
<dbReference type="EMBL" id="QRAS01000003">
    <property type="protein sequence ID" value="RDL05255.1"/>
    <property type="molecule type" value="Genomic_DNA"/>
</dbReference>
<dbReference type="GO" id="GO:0032259">
    <property type="term" value="P:methylation"/>
    <property type="evidence" value="ECO:0007669"/>
    <property type="project" value="UniProtKB-KW"/>
</dbReference>
<dbReference type="GO" id="GO:0008168">
    <property type="term" value="F:methyltransferase activity"/>
    <property type="evidence" value="ECO:0007669"/>
    <property type="project" value="UniProtKB-KW"/>
</dbReference>
<dbReference type="SUPFAM" id="SSF53335">
    <property type="entry name" value="S-adenosyl-L-methionine-dependent methyltransferases"/>
    <property type="match status" value="1"/>
</dbReference>
<dbReference type="AlphaFoldDB" id="A0A288QCF2"/>
<dbReference type="PIRSF" id="PIRSF018249">
    <property type="entry name" value="MyrA_prd"/>
    <property type="match status" value="1"/>
</dbReference>
<proteinExistence type="predicted"/>
<dbReference type="Gene3D" id="3.40.50.150">
    <property type="entry name" value="Vaccinia Virus protein VP39"/>
    <property type="match status" value="1"/>
</dbReference>
<dbReference type="PANTHER" id="PTHR42912:SF45">
    <property type="entry name" value="23S RRNA (GUANINE(745)-N(1))-METHYLTRANSFERASE"/>
    <property type="match status" value="1"/>
</dbReference>
<dbReference type="Pfam" id="PF13649">
    <property type="entry name" value="Methyltransf_25"/>
    <property type="match status" value="1"/>
</dbReference>
<dbReference type="Proteomes" id="UP000254912">
    <property type="component" value="Unassembled WGS sequence"/>
</dbReference>
<evidence type="ECO:0000313" key="1">
    <source>
        <dbReference type="EMBL" id="RDL05255.1"/>
    </source>
</evidence>
<reference evidence="1 2" key="1">
    <citation type="submission" date="2018-07" db="EMBL/GenBank/DDBJ databases">
        <title>Genomic Encyclopedia of Type Strains, Phase III (KMG-III): the genomes of soil and plant-associated and newly described type strains.</title>
        <authorList>
            <person name="Whitman W."/>
        </authorList>
    </citation>
    <scope>NUCLEOTIDE SEQUENCE [LARGE SCALE GENOMIC DNA]</scope>
    <source>
        <strain evidence="1 2">CECT 7031</strain>
    </source>
</reference>